<feature type="transmembrane region" description="Helical" evidence="2">
    <location>
        <begin position="127"/>
        <end position="145"/>
    </location>
</feature>
<keyword evidence="1" id="KW-0175">Coiled coil</keyword>
<dbReference type="EMBL" id="DSTK01000011">
    <property type="protein sequence ID" value="HFK96268.1"/>
    <property type="molecule type" value="Genomic_DNA"/>
</dbReference>
<keyword evidence="2" id="KW-0472">Membrane</keyword>
<reference evidence="4" key="1">
    <citation type="journal article" date="2020" name="mSystems">
        <title>Genome- and Community-Level Interaction Insights into Carbon Utilization and Element Cycling Functions of Hydrothermarchaeota in Hydrothermal Sediment.</title>
        <authorList>
            <person name="Zhou Z."/>
            <person name="Liu Y."/>
            <person name="Xu W."/>
            <person name="Pan J."/>
            <person name="Luo Z.H."/>
            <person name="Li M."/>
        </authorList>
    </citation>
    <scope>NUCLEOTIDE SEQUENCE [LARGE SCALE GENOMIC DNA]</scope>
    <source>
        <strain evidence="4">SpSt-456</strain>
    </source>
</reference>
<proteinExistence type="predicted"/>
<feature type="coiled-coil region" evidence="1">
    <location>
        <begin position="329"/>
        <end position="380"/>
    </location>
</feature>
<feature type="domain" description="Solute-binding protein family 3/N-terminal" evidence="3">
    <location>
        <begin position="154"/>
        <end position="286"/>
    </location>
</feature>
<dbReference type="Gene3D" id="3.40.190.10">
    <property type="entry name" value="Periplasmic binding protein-like II"/>
    <property type="match status" value="1"/>
</dbReference>
<comment type="caution">
    <text evidence="4">The sequence shown here is derived from an EMBL/GenBank/DDBJ whole genome shotgun (WGS) entry which is preliminary data.</text>
</comment>
<keyword evidence="2" id="KW-1133">Transmembrane helix</keyword>
<keyword evidence="2" id="KW-0812">Transmembrane</keyword>
<evidence type="ECO:0000256" key="1">
    <source>
        <dbReference type="SAM" id="Coils"/>
    </source>
</evidence>
<dbReference type="SUPFAM" id="SSF53850">
    <property type="entry name" value="Periplasmic binding protein-like II"/>
    <property type="match status" value="1"/>
</dbReference>
<organism evidence="4">
    <name type="scientific">Desulfacinum infernum</name>
    <dbReference type="NCBI Taxonomy" id="35837"/>
    <lineage>
        <taxon>Bacteria</taxon>
        <taxon>Pseudomonadati</taxon>
        <taxon>Thermodesulfobacteriota</taxon>
        <taxon>Syntrophobacteria</taxon>
        <taxon>Syntrophobacterales</taxon>
        <taxon>Syntrophobacteraceae</taxon>
        <taxon>Desulfacinum</taxon>
    </lineage>
</organism>
<feature type="transmembrane region" description="Helical" evidence="2">
    <location>
        <begin position="299"/>
        <end position="321"/>
    </location>
</feature>
<dbReference type="AlphaFoldDB" id="A0A831ZYB5"/>
<gene>
    <name evidence="4" type="ORF">ENS06_02960</name>
</gene>
<accession>A0A831ZYB5</accession>
<name>A0A831ZYB5_9BACT</name>
<sequence>MAHQFFNAVVAIAKIRRKVDDTVRVRIPEADRDGNFQAILRSILGKLYHGRLLSPGVDDVSKITFPHGRFPPFLFAFPLGKKPTVHYHALPMDGEGSIRSISSRFEFRMSIHAPMNRRGSGGAHNSALFLLCALCFLAGTCFGAFPGAAQVSPLTVVARQDHEPFSYADMRGEPAGILVDLWRRWADRTGRPVRFVLASTSELQEWVEDGRADVWTGIFPLGSRPDVLMTDPVMLLFRAPTVTTHEGVLAVRAAVRPDQGELLAEINRGFRELTAEDRRAMLIRWWPQDDFVHVPRARIALAALLGSSFLFLWAVGTYVFYRFKLKGRAQELLTVLAELRRKNNALQSEIAERQQVEKDKERLIQELREALENVRKLRGLLPICAYCKKIRDDQGYWNQLESYISQHADVTFTHSVCPECSKKIYAELKAFKDAEQQKKKTASG</sequence>
<dbReference type="InterPro" id="IPR001638">
    <property type="entry name" value="Solute-binding_3/MltF_N"/>
</dbReference>
<dbReference type="Pfam" id="PF00497">
    <property type="entry name" value="SBP_bac_3"/>
    <property type="match status" value="1"/>
</dbReference>
<protein>
    <submittedName>
        <fullName evidence="4">Transporter substrate-binding domain-containing protein</fullName>
    </submittedName>
</protein>
<evidence type="ECO:0000313" key="4">
    <source>
        <dbReference type="EMBL" id="HFK96268.1"/>
    </source>
</evidence>
<evidence type="ECO:0000256" key="2">
    <source>
        <dbReference type="SAM" id="Phobius"/>
    </source>
</evidence>
<evidence type="ECO:0000259" key="3">
    <source>
        <dbReference type="Pfam" id="PF00497"/>
    </source>
</evidence>